<dbReference type="SUPFAM" id="SSF56112">
    <property type="entry name" value="Protein kinase-like (PK-like)"/>
    <property type="match status" value="1"/>
</dbReference>
<dbReference type="PANTHER" id="PTHR43173:SF28">
    <property type="entry name" value="AARF DOMAIN CONTAINING KINASE 5"/>
    <property type="match status" value="1"/>
</dbReference>
<dbReference type="EMBL" id="JAMQYH010000002">
    <property type="protein sequence ID" value="KAJ1697045.1"/>
    <property type="molecule type" value="Genomic_DNA"/>
</dbReference>
<evidence type="ECO:0000313" key="4">
    <source>
        <dbReference type="Proteomes" id="UP001151287"/>
    </source>
</evidence>
<dbReference type="PANTHER" id="PTHR43173">
    <property type="entry name" value="ABC1 FAMILY PROTEIN"/>
    <property type="match status" value="1"/>
</dbReference>
<evidence type="ECO:0000256" key="1">
    <source>
        <dbReference type="ARBA" id="ARBA00009670"/>
    </source>
</evidence>
<accession>A0A9Q0CN86</accession>
<evidence type="ECO:0000313" key="3">
    <source>
        <dbReference type="EMBL" id="KAJ1697045.1"/>
    </source>
</evidence>
<dbReference type="InterPro" id="IPR011009">
    <property type="entry name" value="Kinase-like_dom_sf"/>
</dbReference>
<dbReference type="CDD" id="cd13969">
    <property type="entry name" value="ADCK1-like"/>
    <property type="match status" value="1"/>
</dbReference>
<dbReference type="OrthoDB" id="427480at2759"/>
<feature type="domain" description="ABC1 atypical kinase-like" evidence="2">
    <location>
        <begin position="215"/>
        <end position="458"/>
    </location>
</feature>
<sequence>MDSRVLNTQQALNFERLILVGLERPGLDSNFSVFIREEVSVFQRGPRDLVLVYSLALTTDKWVRPSKPQALKQTHIVSLISARLQALSTFESMRFKFPSKGRAPLLLSAAAAVALTTAAASTSGDSATLAADGIVRSSRAISTIAFVVADYKYSLHGLARDSEDYRFKLSEVHLRSAKKLLKLCEANGGFYVKAGQFVSSLRQVPKEYTSTLSCLQDKATPYNFEDIKMVIEKNLGRDLSTLFLAFDERPIAAASIAQVHHGVLKNKQEVAIKVQYPGLEQRMKIDIMTMTVLSKSISKIFPDFRFERVLLQFQRTMSLELDFIQEANNSQRVATYFRKNKAVKIPLVFRDLTTPQVLTMEFCHGHKVDDLDYMREMGISPVKVANTLMELFAEMIFVHGFVHGDPHPGNILVSSQGNGRFNLVLLDHGIYRELDEKFRLDYCQLWKALIMLDSRKILDLGEKFGVAKYAKYFPVIFTGRTIESKSALGVQMTKEERNHLKDELRYLRLEDITSFMDSLPPDFLVILRTDGLLRSIIGKLGVGRHVRLLAYAKHALCGLEKQHDSKGFLKNTSSQIRISIAYLHLRLLLESMALILQLNDMRHAVINKLKDLVRGILHLFHINMFTL</sequence>
<gene>
    <name evidence="3" type="ORF">LUZ63_005557</name>
</gene>
<evidence type="ECO:0000259" key="2">
    <source>
        <dbReference type="Pfam" id="PF03109"/>
    </source>
</evidence>
<proteinExistence type="inferred from homology"/>
<name>A0A9Q0CN86_9POAL</name>
<dbReference type="InterPro" id="IPR004147">
    <property type="entry name" value="ABC1_dom"/>
</dbReference>
<reference evidence="3" key="1">
    <citation type="journal article" date="2022" name="Cell">
        <title>Repeat-based holocentromeres influence genome architecture and karyotype evolution.</title>
        <authorList>
            <person name="Hofstatter P.G."/>
            <person name="Thangavel G."/>
            <person name="Lux T."/>
            <person name="Neumann P."/>
            <person name="Vondrak T."/>
            <person name="Novak P."/>
            <person name="Zhang M."/>
            <person name="Costa L."/>
            <person name="Castellani M."/>
            <person name="Scott A."/>
            <person name="Toegelov H."/>
            <person name="Fuchs J."/>
            <person name="Mata-Sucre Y."/>
            <person name="Dias Y."/>
            <person name="Vanzela A.L.L."/>
            <person name="Huettel B."/>
            <person name="Almeida C.C.S."/>
            <person name="Simkova H."/>
            <person name="Souza G."/>
            <person name="Pedrosa-Harand A."/>
            <person name="Macas J."/>
            <person name="Mayer K.F.X."/>
            <person name="Houben A."/>
            <person name="Marques A."/>
        </authorList>
    </citation>
    <scope>NUCLEOTIDE SEQUENCE</scope>
    <source>
        <tissue evidence="3">Leaves</tissue>
    </source>
</reference>
<dbReference type="Pfam" id="PF03109">
    <property type="entry name" value="ABC1"/>
    <property type="match status" value="1"/>
</dbReference>
<organism evidence="3 4">
    <name type="scientific">Rhynchospora breviuscula</name>
    <dbReference type="NCBI Taxonomy" id="2022672"/>
    <lineage>
        <taxon>Eukaryota</taxon>
        <taxon>Viridiplantae</taxon>
        <taxon>Streptophyta</taxon>
        <taxon>Embryophyta</taxon>
        <taxon>Tracheophyta</taxon>
        <taxon>Spermatophyta</taxon>
        <taxon>Magnoliopsida</taxon>
        <taxon>Liliopsida</taxon>
        <taxon>Poales</taxon>
        <taxon>Cyperaceae</taxon>
        <taxon>Cyperoideae</taxon>
        <taxon>Rhynchosporeae</taxon>
        <taxon>Rhynchospora</taxon>
    </lineage>
</organism>
<dbReference type="AlphaFoldDB" id="A0A9Q0CN86"/>
<comment type="caution">
    <text evidence="3">The sequence shown here is derived from an EMBL/GenBank/DDBJ whole genome shotgun (WGS) entry which is preliminary data.</text>
</comment>
<dbReference type="InterPro" id="IPR051130">
    <property type="entry name" value="Mito_struct-func_regulator"/>
</dbReference>
<keyword evidence="4" id="KW-1185">Reference proteome</keyword>
<comment type="similarity">
    <text evidence="1">Belongs to the protein kinase superfamily. ADCK protein kinase family.</text>
</comment>
<protein>
    <recommendedName>
        <fullName evidence="2">ABC1 atypical kinase-like domain-containing protein</fullName>
    </recommendedName>
</protein>
<dbReference type="Gene3D" id="1.10.510.10">
    <property type="entry name" value="Transferase(Phosphotransferase) domain 1"/>
    <property type="match status" value="1"/>
</dbReference>
<dbReference type="InterPro" id="IPR045307">
    <property type="entry name" value="ADCK1_dom"/>
</dbReference>
<dbReference type="Proteomes" id="UP001151287">
    <property type="component" value="Unassembled WGS sequence"/>
</dbReference>